<gene>
    <name evidence="1" type="ORF">GMARGA_LOCUS35357</name>
</gene>
<evidence type="ECO:0000313" key="1">
    <source>
        <dbReference type="EMBL" id="CAG8841300.1"/>
    </source>
</evidence>
<accession>A0ABN7WW28</accession>
<feature type="non-terminal residue" evidence="1">
    <location>
        <position position="1"/>
    </location>
</feature>
<dbReference type="EMBL" id="CAJVQB010065454">
    <property type="protein sequence ID" value="CAG8841300.1"/>
    <property type="molecule type" value="Genomic_DNA"/>
</dbReference>
<keyword evidence="2" id="KW-1185">Reference proteome</keyword>
<comment type="caution">
    <text evidence="1">The sequence shown here is derived from an EMBL/GenBank/DDBJ whole genome shotgun (WGS) entry which is preliminary data.</text>
</comment>
<dbReference type="Proteomes" id="UP000789901">
    <property type="component" value="Unassembled WGS sequence"/>
</dbReference>
<sequence>IGIFVGLGIQSLLTENEKHRYEDEIRAKDKMLLLMGNEIYRCDEKLKLIDDVSNTKNKMLLKYEKALNIAILLNDKCTDVSNIKDNMLLKYEKGLNDIEKLFK</sequence>
<evidence type="ECO:0000313" key="2">
    <source>
        <dbReference type="Proteomes" id="UP000789901"/>
    </source>
</evidence>
<proteinExistence type="predicted"/>
<reference evidence="1 2" key="1">
    <citation type="submission" date="2021-06" db="EMBL/GenBank/DDBJ databases">
        <authorList>
            <person name="Kallberg Y."/>
            <person name="Tangrot J."/>
            <person name="Rosling A."/>
        </authorList>
    </citation>
    <scope>NUCLEOTIDE SEQUENCE [LARGE SCALE GENOMIC DNA]</scope>
    <source>
        <strain evidence="1 2">120-4 pot B 10/14</strain>
    </source>
</reference>
<name>A0ABN7WW28_GIGMA</name>
<protein>
    <submittedName>
        <fullName evidence="1">44383_t:CDS:1</fullName>
    </submittedName>
</protein>
<organism evidence="1 2">
    <name type="scientific">Gigaspora margarita</name>
    <dbReference type="NCBI Taxonomy" id="4874"/>
    <lineage>
        <taxon>Eukaryota</taxon>
        <taxon>Fungi</taxon>
        <taxon>Fungi incertae sedis</taxon>
        <taxon>Mucoromycota</taxon>
        <taxon>Glomeromycotina</taxon>
        <taxon>Glomeromycetes</taxon>
        <taxon>Diversisporales</taxon>
        <taxon>Gigasporaceae</taxon>
        <taxon>Gigaspora</taxon>
    </lineage>
</organism>